<gene>
    <name evidence="1" type="ORF">QE109_02675</name>
</gene>
<keyword evidence="2" id="KW-1185">Reference proteome</keyword>
<dbReference type="EMBL" id="JARYZI010000001">
    <property type="protein sequence ID" value="MDH8677033.1"/>
    <property type="molecule type" value="Genomic_DNA"/>
</dbReference>
<reference evidence="1 2" key="1">
    <citation type="submission" date="2023-04" db="EMBL/GenBank/DDBJ databases">
        <title>Fusibacter bizertensis strain WBS, isolated from littoral bottom sediments of the Arctic seas - biochemical and genomic analysis.</title>
        <authorList>
            <person name="Brioukhanov A.L."/>
        </authorList>
    </citation>
    <scope>NUCLEOTIDE SEQUENCE [LARGE SCALE GENOMIC DNA]</scope>
    <source>
        <strain evidence="1 2">WBS</strain>
    </source>
</reference>
<dbReference type="Proteomes" id="UP001158045">
    <property type="component" value="Unassembled WGS sequence"/>
</dbReference>
<name>A0ABT6N9E2_9FIRM</name>
<organism evidence="1 2">
    <name type="scientific">Fusibacter bizertensis</name>
    <dbReference type="NCBI Taxonomy" id="1488331"/>
    <lineage>
        <taxon>Bacteria</taxon>
        <taxon>Bacillati</taxon>
        <taxon>Bacillota</taxon>
        <taxon>Clostridia</taxon>
        <taxon>Eubacteriales</taxon>
        <taxon>Eubacteriales Family XII. Incertae Sedis</taxon>
        <taxon>Fusibacter</taxon>
    </lineage>
</organism>
<proteinExistence type="predicted"/>
<protein>
    <submittedName>
        <fullName evidence="1">Uncharacterized protein</fullName>
    </submittedName>
</protein>
<accession>A0ABT6N9E2</accession>
<evidence type="ECO:0000313" key="2">
    <source>
        <dbReference type="Proteomes" id="UP001158045"/>
    </source>
</evidence>
<sequence>MKKWGVVIILVVLVVLIKVKMVNIEEAQSNYGGTIYVRKPTTDSNYIISDEMNLAKFDLKERLNNDINQIYTDSSNHIICIYLVYDTYYQKLELDYDTNLQVPFTLEVESGIEKIYYSFPEYETVRAITYKESDKVDFETEITSRSINRSKEAVGGEPKWRVFSQSKFEVNDEQITFRIYNAFENEEINENTESFGGYVFVLRVQ</sequence>
<evidence type="ECO:0000313" key="1">
    <source>
        <dbReference type="EMBL" id="MDH8677033.1"/>
    </source>
</evidence>
<dbReference type="RefSeq" id="WP_281092831.1">
    <property type="nucleotide sequence ID" value="NZ_JARYZI010000001.1"/>
</dbReference>
<comment type="caution">
    <text evidence="1">The sequence shown here is derived from an EMBL/GenBank/DDBJ whole genome shotgun (WGS) entry which is preliminary data.</text>
</comment>